<dbReference type="Pfam" id="PF00172">
    <property type="entry name" value="Zn_clus"/>
    <property type="match status" value="1"/>
</dbReference>
<evidence type="ECO:0000259" key="2">
    <source>
        <dbReference type="PROSITE" id="PS50048"/>
    </source>
</evidence>
<dbReference type="SMART" id="SM00066">
    <property type="entry name" value="GAL4"/>
    <property type="match status" value="1"/>
</dbReference>
<dbReference type="Proteomes" id="UP000045706">
    <property type="component" value="Unassembled WGS sequence"/>
</dbReference>
<keyword evidence="1" id="KW-0539">Nucleus</keyword>
<evidence type="ECO:0000313" key="4">
    <source>
        <dbReference type="Proteomes" id="UP000045706"/>
    </source>
</evidence>
<sequence length="485" mass="54825">MAPPKTRVRKFHRRSKNGCVVCKERHVRCDERQPLCTNCLQNGTQCRYPPPAEAKRKPTPPDAVLVRPTVTPSPTSLLPTSHAFAGFGKDYQLSNKSKWLFHHFRTFYVRGQTPIERGQNVCTVQRTFLHPGLLHGSLVVAACQWAWVTGSLDHVMVPFLHHKAAAYEFARQQVLDPEQAFTETTVFAIATLALAEGAIGDLDASSKHLRGLHELTLRKNGYSLAKLNIAQQMLEMAGDRLQRGEVGILHDAIGADFQPTVIALLFTSLWDLGSLPPREAPRYGWWEANETKSDRLWQGYTKNLNWELSRGFDPQHNITMMLNSDPKSSRASYIATFFYVLMAVNDSRVDCVLTVWLLEQLIDDICLKEEDMLAGTFSRHLWLWSVLFGAAVASAGLATESEGQRQLDMWRAVYAGKIKLVSRLLNLRDWKDTKQSLAEVAWTEGTMAERKLREIWEDAVGREHLLEMLEMQKLLELTSLGSAEA</sequence>
<gene>
    <name evidence="3" type="ORF">BN1723_001961</name>
</gene>
<dbReference type="InterPro" id="IPR053157">
    <property type="entry name" value="Sterol_Uptake_Regulator"/>
</dbReference>
<dbReference type="PANTHER" id="PTHR47784">
    <property type="entry name" value="STEROL UPTAKE CONTROL PROTEIN 2"/>
    <property type="match status" value="1"/>
</dbReference>
<dbReference type="InterPro" id="IPR001138">
    <property type="entry name" value="Zn2Cys6_DnaBD"/>
</dbReference>
<organism evidence="3 4">
    <name type="scientific">Verticillium longisporum</name>
    <name type="common">Verticillium dahliae var. longisporum</name>
    <dbReference type="NCBI Taxonomy" id="100787"/>
    <lineage>
        <taxon>Eukaryota</taxon>
        <taxon>Fungi</taxon>
        <taxon>Dikarya</taxon>
        <taxon>Ascomycota</taxon>
        <taxon>Pezizomycotina</taxon>
        <taxon>Sordariomycetes</taxon>
        <taxon>Hypocreomycetidae</taxon>
        <taxon>Glomerellales</taxon>
        <taxon>Plectosphaerellaceae</taxon>
        <taxon>Verticillium</taxon>
    </lineage>
</organism>
<evidence type="ECO:0000313" key="3">
    <source>
        <dbReference type="EMBL" id="CRK13701.1"/>
    </source>
</evidence>
<dbReference type="InterPro" id="IPR036864">
    <property type="entry name" value="Zn2-C6_fun-type_DNA-bd_sf"/>
</dbReference>
<proteinExistence type="predicted"/>
<reference evidence="4" key="1">
    <citation type="submission" date="2015-05" db="EMBL/GenBank/DDBJ databases">
        <authorList>
            <person name="Fogelqvist Johan"/>
        </authorList>
    </citation>
    <scope>NUCLEOTIDE SEQUENCE [LARGE SCALE GENOMIC DNA]</scope>
</reference>
<dbReference type="AlphaFoldDB" id="A0A0G4KVG8"/>
<dbReference type="GO" id="GO:0008270">
    <property type="term" value="F:zinc ion binding"/>
    <property type="evidence" value="ECO:0007669"/>
    <property type="project" value="InterPro"/>
</dbReference>
<dbReference type="Gene3D" id="4.10.240.10">
    <property type="entry name" value="Zn(2)-C6 fungal-type DNA-binding domain"/>
    <property type="match status" value="1"/>
</dbReference>
<protein>
    <recommendedName>
        <fullName evidence="2">Zn(2)-C6 fungal-type domain-containing protein</fullName>
    </recommendedName>
</protein>
<dbReference type="PROSITE" id="PS50048">
    <property type="entry name" value="ZN2_CY6_FUNGAL_2"/>
    <property type="match status" value="1"/>
</dbReference>
<evidence type="ECO:0000256" key="1">
    <source>
        <dbReference type="ARBA" id="ARBA00023242"/>
    </source>
</evidence>
<dbReference type="PROSITE" id="PS00463">
    <property type="entry name" value="ZN2_CY6_FUNGAL_1"/>
    <property type="match status" value="1"/>
</dbReference>
<dbReference type="PANTHER" id="PTHR47784:SF5">
    <property type="entry name" value="STEROL UPTAKE CONTROL PROTEIN 2"/>
    <property type="match status" value="1"/>
</dbReference>
<dbReference type="SUPFAM" id="SSF57701">
    <property type="entry name" value="Zn2/Cys6 DNA-binding domain"/>
    <property type="match status" value="1"/>
</dbReference>
<feature type="domain" description="Zn(2)-C6 fungal-type" evidence="2">
    <location>
        <begin position="18"/>
        <end position="48"/>
    </location>
</feature>
<dbReference type="EMBL" id="CVQI01004446">
    <property type="protein sequence ID" value="CRK13701.1"/>
    <property type="molecule type" value="Genomic_DNA"/>
</dbReference>
<accession>A0A0G4KVG8</accession>
<dbReference type="GO" id="GO:0001228">
    <property type="term" value="F:DNA-binding transcription activator activity, RNA polymerase II-specific"/>
    <property type="evidence" value="ECO:0007669"/>
    <property type="project" value="TreeGrafter"/>
</dbReference>
<dbReference type="CDD" id="cd00067">
    <property type="entry name" value="GAL4"/>
    <property type="match status" value="1"/>
</dbReference>
<name>A0A0G4KVG8_VERLO</name>